<sequence length="122" mass="13203">MTHMHETSSPARAAVPSRRKAIQKIGLAALGLAMAATDLGGLAPFSFVSEAQARIGAAWTPRSAAGVARRTTTWRVLRHTTAWVATLPAGCVRTKVNGFDVWRCGGTYYRLYQGRYIVVVVD</sequence>
<proteinExistence type="predicted"/>
<accession>A0ABU4Y6J1</accession>
<dbReference type="Proteomes" id="UP001287059">
    <property type="component" value="Unassembled WGS sequence"/>
</dbReference>
<dbReference type="PROSITE" id="PS51318">
    <property type="entry name" value="TAT"/>
    <property type="match status" value="1"/>
</dbReference>
<gene>
    <name evidence="1" type="ORF">RFN28_28455</name>
</gene>
<keyword evidence="2" id="KW-1185">Reference proteome</keyword>
<evidence type="ECO:0000313" key="1">
    <source>
        <dbReference type="EMBL" id="MDX8482361.1"/>
    </source>
</evidence>
<dbReference type="InterPro" id="IPR006311">
    <property type="entry name" value="TAT_signal"/>
</dbReference>
<dbReference type="EMBL" id="JAVIIW010000048">
    <property type="protein sequence ID" value="MDX8482361.1"/>
    <property type="molecule type" value="Genomic_DNA"/>
</dbReference>
<protein>
    <recommendedName>
        <fullName evidence="3">Tat (Twin-arginine translocation) pathway signal sequence</fullName>
    </recommendedName>
</protein>
<reference evidence="1 2" key="1">
    <citation type="submission" date="2023-08" db="EMBL/GenBank/DDBJ databases">
        <title>Implementing the SeqCode for naming new Mesorhizobium species isolated from Vachellia karroo root nodules.</title>
        <authorList>
            <person name="Van Lill M."/>
        </authorList>
    </citation>
    <scope>NUCLEOTIDE SEQUENCE [LARGE SCALE GENOMIC DNA]</scope>
    <source>
        <strain evidence="1 2">VK24D</strain>
    </source>
</reference>
<evidence type="ECO:0008006" key="3">
    <source>
        <dbReference type="Google" id="ProtNLM"/>
    </source>
</evidence>
<comment type="caution">
    <text evidence="1">The sequence shown here is derived from an EMBL/GenBank/DDBJ whole genome shotgun (WGS) entry which is preliminary data.</text>
</comment>
<dbReference type="RefSeq" id="WP_320290458.1">
    <property type="nucleotide sequence ID" value="NZ_JAVIIW010000048.1"/>
</dbReference>
<name>A0ABU4Y6J1_9HYPH</name>
<evidence type="ECO:0000313" key="2">
    <source>
        <dbReference type="Proteomes" id="UP001287059"/>
    </source>
</evidence>
<organism evidence="1 2">
    <name type="scientific">Mesorhizobium album</name>
    <dbReference type="NCBI Taxonomy" id="3072314"/>
    <lineage>
        <taxon>Bacteria</taxon>
        <taxon>Pseudomonadati</taxon>
        <taxon>Pseudomonadota</taxon>
        <taxon>Alphaproteobacteria</taxon>
        <taxon>Hyphomicrobiales</taxon>
        <taxon>Phyllobacteriaceae</taxon>
        <taxon>Mesorhizobium</taxon>
    </lineage>
</organism>